<keyword evidence="2" id="KW-1185">Reference proteome</keyword>
<sequence length="78" mass="8354">MQHESSEAGFATAESVSKNLSYSAIKLPVLSSCDSFYSAHSGSNDAITLMHFDELSKDSAGTAANANRYARSFMVTLQ</sequence>
<dbReference type="Proteomes" id="UP001321473">
    <property type="component" value="Unassembled WGS sequence"/>
</dbReference>
<protein>
    <submittedName>
        <fullName evidence="1">Uncharacterized protein</fullName>
    </submittedName>
</protein>
<comment type="caution">
    <text evidence="1">The sequence shown here is derived from an EMBL/GenBank/DDBJ whole genome shotgun (WGS) entry which is preliminary data.</text>
</comment>
<evidence type="ECO:0000313" key="2">
    <source>
        <dbReference type="Proteomes" id="UP001321473"/>
    </source>
</evidence>
<name>A0AAQ4DXI1_AMBAM</name>
<proteinExistence type="predicted"/>
<reference evidence="1 2" key="1">
    <citation type="journal article" date="2023" name="Arcadia Sci">
        <title>De novo assembly of a long-read Amblyomma americanum tick genome.</title>
        <authorList>
            <person name="Chou S."/>
            <person name="Poskanzer K.E."/>
            <person name="Rollins M."/>
            <person name="Thuy-Boun P.S."/>
        </authorList>
    </citation>
    <scope>NUCLEOTIDE SEQUENCE [LARGE SCALE GENOMIC DNA]</scope>
    <source>
        <strain evidence="1">F_SG_1</strain>
        <tissue evidence="1">Salivary glands</tissue>
    </source>
</reference>
<dbReference type="EMBL" id="JARKHS020025684">
    <property type="protein sequence ID" value="KAK8767171.1"/>
    <property type="molecule type" value="Genomic_DNA"/>
</dbReference>
<dbReference type="AlphaFoldDB" id="A0AAQ4DXI1"/>
<gene>
    <name evidence="1" type="ORF">V5799_006047</name>
</gene>
<evidence type="ECO:0000313" key="1">
    <source>
        <dbReference type="EMBL" id="KAK8767171.1"/>
    </source>
</evidence>
<accession>A0AAQ4DXI1</accession>
<organism evidence="1 2">
    <name type="scientific">Amblyomma americanum</name>
    <name type="common">Lone star tick</name>
    <dbReference type="NCBI Taxonomy" id="6943"/>
    <lineage>
        <taxon>Eukaryota</taxon>
        <taxon>Metazoa</taxon>
        <taxon>Ecdysozoa</taxon>
        <taxon>Arthropoda</taxon>
        <taxon>Chelicerata</taxon>
        <taxon>Arachnida</taxon>
        <taxon>Acari</taxon>
        <taxon>Parasitiformes</taxon>
        <taxon>Ixodida</taxon>
        <taxon>Ixodoidea</taxon>
        <taxon>Ixodidae</taxon>
        <taxon>Amblyomminae</taxon>
        <taxon>Amblyomma</taxon>
    </lineage>
</organism>